<evidence type="ECO:0008006" key="5">
    <source>
        <dbReference type="Google" id="ProtNLM"/>
    </source>
</evidence>
<evidence type="ECO:0000256" key="2">
    <source>
        <dbReference type="SAM" id="SignalP"/>
    </source>
</evidence>
<comment type="caution">
    <text evidence="3">The sequence shown here is derived from an EMBL/GenBank/DDBJ whole genome shotgun (WGS) entry which is preliminary data.</text>
</comment>
<dbReference type="AlphaFoldDB" id="A0A084EXT0"/>
<protein>
    <recommendedName>
        <fullName evidence="5">Lipoprotein</fullName>
    </recommendedName>
</protein>
<dbReference type="Proteomes" id="UP000028537">
    <property type="component" value="Unassembled WGS sequence"/>
</dbReference>
<feature type="compositionally biased region" description="Low complexity" evidence="1">
    <location>
        <begin position="87"/>
        <end position="107"/>
    </location>
</feature>
<name>A0A084EXT0_9BACT</name>
<reference evidence="3 4" key="1">
    <citation type="submission" date="2014-02" db="EMBL/GenBank/DDBJ databases">
        <title>Genome sequence of Ureaplasma diversum strain 246.</title>
        <authorList>
            <person name="Sirand-Pugnet P."/>
            <person name="Breton M."/>
            <person name="Dordet-Frisoni E."/>
            <person name="Baranowski E."/>
            <person name="Barre A."/>
            <person name="Couture C."/>
            <person name="Dupuy V."/>
            <person name="Gaurivaud P."/>
            <person name="Jacob D."/>
            <person name="Lemaitre C."/>
            <person name="Manso-Silvan L."/>
            <person name="Nikolski M."/>
            <person name="Nouvel L.-X."/>
            <person name="Poumarat F."/>
            <person name="Tardy F."/>
            <person name="Thebault P."/>
            <person name="Theil S."/>
            <person name="Citti C."/>
            <person name="Thiaucourt F."/>
            <person name="Blanchard A."/>
        </authorList>
    </citation>
    <scope>NUCLEOTIDE SEQUENCE [LARGE SCALE GENOMIC DNA]</scope>
    <source>
        <strain evidence="3 4">NCTC 246</strain>
    </source>
</reference>
<feature type="signal peptide" evidence="2">
    <location>
        <begin position="1"/>
        <end position="27"/>
    </location>
</feature>
<feature type="compositionally biased region" description="Gly residues" evidence="1">
    <location>
        <begin position="46"/>
        <end position="71"/>
    </location>
</feature>
<sequence length="376" mass="41557">MKRKINKKLILFSSLITLGLSSSIIIASCTPNKSKTPEKPKQGTENGSGSGSMSGNNTGGTTSGSTGGNNGGSSKNNEQMNGLGAQPQNPENNGGSSGSNTTPTTPSANKNANFSISLPSADESIALDPASNVGYLKVLLKKLKTEEKLDDKVLVVEIKDQKEEIKKAIIDLKIWKENEPITIDFRGLRQTDKFILNNVYIANKKDNGFGEISKDKQIKVAIPTDLASKQIGVKVKSNKRVLTEEEKQKTPVKFILTESDNKLQLSVAPSGNTIQTIKDKYVRLYLFQLYQNEWTTSKKLQRQIHKIDNNKIDISNIDISEFKKNKDKIAIFVDGIYDSEQANKPSTKYRLDYEDENSLFTRNDELVLIKDFGSTN</sequence>
<proteinExistence type="predicted"/>
<feature type="chain" id="PRO_5001774713" description="Lipoprotein" evidence="2">
    <location>
        <begin position="28"/>
        <end position="376"/>
    </location>
</feature>
<evidence type="ECO:0000313" key="4">
    <source>
        <dbReference type="Proteomes" id="UP000028537"/>
    </source>
</evidence>
<dbReference type="PROSITE" id="PS51257">
    <property type="entry name" value="PROKAR_LIPOPROTEIN"/>
    <property type="match status" value="1"/>
</dbReference>
<feature type="region of interest" description="Disordered" evidence="1">
    <location>
        <begin position="30"/>
        <end position="115"/>
    </location>
</feature>
<gene>
    <name evidence="3" type="ORF">UDIV_4770</name>
</gene>
<keyword evidence="2" id="KW-0732">Signal</keyword>
<keyword evidence="4" id="KW-1185">Reference proteome</keyword>
<accession>A0A084EXT0</accession>
<organism evidence="3 4">
    <name type="scientific">Ureaplasma diversum NCTC 246</name>
    <dbReference type="NCBI Taxonomy" id="1188241"/>
    <lineage>
        <taxon>Bacteria</taxon>
        <taxon>Bacillati</taxon>
        <taxon>Mycoplasmatota</taxon>
        <taxon>Mycoplasmoidales</taxon>
        <taxon>Mycoplasmoidaceae</taxon>
        <taxon>Ureaplasma</taxon>
    </lineage>
</organism>
<dbReference type="EMBL" id="JFDP01000059">
    <property type="protein sequence ID" value="KEZ22772.1"/>
    <property type="molecule type" value="Genomic_DNA"/>
</dbReference>
<dbReference type="RefSeq" id="WP_051749481.1">
    <property type="nucleotide sequence ID" value="NZ_JFDP01000059.1"/>
</dbReference>
<evidence type="ECO:0000256" key="1">
    <source>
        <dbReference type="SAM" id="MobiDB-lite"/>
    </source>
</evidence>
<evidence type="ECO:0000313" key="3">
    <source>
        <dbReference type="EMBL" id="KEZ22772.1"/>
    </source>
</evidence>